<keyword evidence="5" id="KW-0406">Ion transport</keyword>
<comment type="caution">
    <text evidence="8">The sequence shown here is derived from an EMBL/GenBank/DDBJ whole genome shotgun (WGS) entry which is preliminary data.</text>
</comment>
<keyword evidence="9" id="KW-1185">Reference proteome</keyword>
<protein>
    <recommendedName>
        <fullName evidence="7">Cation/H(+) antiporter central domain-containing protein</fullName>
    </recommendedName>
</protein>
<dbReference type="GO" id="GO:0016020">
    <property type="term" value="C:membrane"/>
    <property type="evidence" value="ECO:0007669"/>
    <property type="project" value="UniProtKB-SubCell"/>
</dbReference>
<dbReference type="AlphaFoldDB" id="A0AAN9NGL4"/>
<comment type="subcellular location">
    <subcellularLocation>
        <location evidence="1">Membrane</location>
        <topology evidence="1">Multi-pass membrane protein</topology>
    </subcellularLocation>
</comment>
<evidence type="ECO:0000256" key="4">
    <source>
        <dbReference type="ARBA" id="ARBA00022958"/>
    </source>
</evidence>
<sequence>MLRVRVRKGVWKLSKNVLGAPSWGLLAFVIFTTSFGNILGTIVVSLLSKVSLNDALVLRFLMNCKGLVELIVLNIGNDGKVIVAFEAYRQLGQVFIRPMTAISSMANIHEDICETAKRKEAIVIIIPFYKHQSSDGSPNTTRNDFRCINKRVH</sequence>
<keyword evidence="6" id="KW-1133">Transmembrane helix</keyword>
<dbReference type="PANTHER" id="PTHR32468">
    <property type="entry name" value="CATION/H + ANTIPORTER"/>
    <property type="match status" value="1"/>
</dbReference>
<dbReference type="InterPro" id="IPR057291">
    <property type="entry name" value="CHX17_2nd"/>
</dbReference>
<keyword evidence="3" id="KW-0633">Potassium transport</keyword>
<dbReference type="PANTHER" id="PTHR32468:SF34">
    <property type="entry name" value="CATION_H(+) ANTIPORTER 18"/>
    <property type="match status" value="1"/>
</dbReference>
<dbReference type="Pfam" id="PF23256">
    <property type="entry name" value="CHX17_2nd"/>
    <property type="match status" value="1"/>
</dbReference>
<dbReference type="GO" id="GO:0006813">
    <property type="term" value="P:potassium ion transport"/>
    <property type="evidence" value="ECO:0007669"/>
    <property type="project" value="UniProtKB-KW"/>
</dbReference>
<keyword evidence="4" id="KW-0630">Potassium</keyword>
<dbReference type="InterPro" id="IPR050794">
    <property type="entry name" value="CPA2_transporter"/>
</dbReference>
<dbReference type="GO" id="GO:0012505">
    <property type="term" value="C:endomembrane system"/>
    <property type="evidence" value="ECO:0007669"/>
    <property type="project" value="TreeGrafter"/>
</dbReference>
<evidence type="ECO:0000256" key="5">
    <source>
        <dbReference type="ARBA" id="ARBA00023065"/>
    </source>
</evidence>
<name>A0AAN9NGL4_PHACN</name>
<evidence type="ECO:0000256" key="6">
    <source>
        <dbReference type="SAM" id="Phobius"/>
    </source>
</evidence>
<proteinExistence type="predicted"/>
<evidence type="ECO:0000256" key="2">
    <source>
        <dbReference type="ARBA" id="ARBA00022448"/>
    </source>
</evidence>
<accession>A0AAN9NGL4</accession>
<evidence type="ECO:0000256" key="1">
    <source>
        <dbReference type="ARBA" id="ARBA00004141"/>
    </source>
</evidence>
<gene>
    <name evidence="8" type="ORF">VNO80_06289</name>
</gene>
<dbReference type="GO" id="GO:0098662">
    <property type="term" value="P:inorganic cation transmembrane transport"/>
    <property type="evidence" value="ECO:0007669"/>
    <property type="project" value="TreeGrafter"/>
</dbReference>
<dbReference type="GO" id="GO:0006885">
    <property type="term" value="P:regulation of pH"/>
    <property type="evidence" value="ECO:0007669"/>
    <property type="project" value="TreeGrafter"/>
</dbReference>
<dbReference type="Gene3D" id="1.20.1530.20">
    <property type="match status" value="1"/>
</dbReference>
<evidence type="ECO:0000313" key="8">
    <source>
        <dbReference type="EMBL" id="KAK7372899.1"/>
    </source>
</evidence>
<evidence type="ECO:0000259" key="7">
    <source>
        <dbReference type="Pfam" id="PF23256"/>
    </source>
</evidence>
<keyword evidence="6" id="KW-0472">Membrane</keyword>
<evidence type="ECO:0000313" key="9">
    <source>
        <dbReference type="Proteomes" id="UP001374584"/>
    </source>
</evidence>
<feature type="domain" description="Cation/H(+) antiporter central" evidence="7">
    <location>
        <begin position="76"/>
        <end position="152"/>
    </location>
</feature>
<dbReference type="InterPro" id="IPR038770">
    <property type="entry name" value="Na+/solute_symporter_sf"/>
</dbReference>
<keyword evidence="2" id="KW-0813">Transport</keyword>
<dbReference type="Proteomes" id="UP001374584">
    <property type="component" value="Unassembled WGS sequence"/>
</dbReference>
<organism evidence="8 9">
    <name type="scientific">Phaseolus coccineus</name>
    <name type="common">Scarlet runner bean</name>
    <name type="synonym">Phaseolus multiflorus</name>
    <dbReference type="NCBI Taxonomy" id="3886"/>
    <lineage>
        <taxon>Eukaryota</taxon>
        <taxon>Viridiplantae</taxon>
        <taxon>Streptophyta</taxon>
        <taxon>Embryophyta</taxon>
        <taxon>Tracheophyta</taxon>
        <taxon>Spermatophyta</taxon>
        <taxon>Magnoliopsida</taxon>
        <taxon>eudicotyledons</taxon>
        <taxon>Gunneridae</taxon>
        <taxon>Pentapetalae</taxon>
        <taxon>rosids</taxon>
        <taxon>fabids</taxon>
        <taxon>Fabales</taxon>
        <taxon>Fabaceae</taxon>
        <taxon>Papilionoideae</taxon>
        <taxon>50 kb inversion clade</taxon>
        <taxon>NPAAA clade</taxon>
        <taxon>indigoferoid/millettioid clade</taxon>
        <taxon>Phaseoleae</taxon>
        <taxon>Phaseolus</taxon>
    </lineage>
</organism>
<keyword evidence="6" id="KW-0812">Transmembrane</keyword>
<reference evidence="8 9" key="1">
    <citation type="submission" date="2024-01" db="EMBL/GenBank/DDBJ databases">
        <title>The genomes of 5 underutilized Papilionoideae crops provide insights into root nodulation and disease resistanc.</title>
        <authorList>
            <person name="Jiang F."/>
        </authorList>
    </citation>
    <scope>NUCLEOTIDE SEQUENCE [LARGE SCALE GENOMIC DNA]</scope>
    <source>
        <strain evidence="8">JINMINGXINNONG_FW02</strain>
        <tissue evidence="8">Leaves</tissue>
    </source>
</reference>
<feature type="transmembrane region" description="Helical" evidence="6">
    <location>
        <begin position="20"/>
        <end position="47"/>
    </location>
</feature>
<evidence type="ECO:0000256" key="3">
    <source>
        <dbReference type="ARBA" id="ARBA00022538"/>
    </source>
</evidence>
<dbReference type="EMBL" id="JAYMYR010000003">
    <property type="protein sequence ID" value="KAK7372899.1"/>
    <property type="molecule type" value="Genomic_DNA"/>
</dbReference>